<evidence type="ECO:0000313" key="3">
    <source>
        <dbReference type="EMBL" id="MSE08217.1"/>
    </source>
</evidence>
<accession>A0A6A8LNY9</accession>
<dbReference type="Gene3D" id="3.40.50.1000">
    <property type="entry name" value="HAD superfamily/HAD-like"/>
    <property type="match status" value="1"/>
</dbReference>
<dbReference type="AlphaFoldDB" id="A0A6A8LNY9"/>
<dbReference type="Gene3D" id="3.30.1240.10">
    <property type="match status" value="1"/>
</dbReference>
<dbReference type="Proteomes" id="UP000467635">
    <property type="component" value="Unassembled WGS sequence"/>
</dbReference>
<dbReference type="NCBIfam" id="TIGR00099">
    <property type="entry name" value="Cof-subfamily"/>
    <property type="match status" value="1"/>
</dbReference>
<dbReference type="SFLD" id="SFLDG01144">
    <property type="entry name" value="C2.B.4:_PGP_Like"/>
    <property type="match status" value="1"/>
</dbReference>
<dbReference type="EMBL" id="WKKX01000202">
    <property type="protein sequence ID" value="MSE08217.1"/>
    <property type="molecule type" value="Genomic_DNA"/>
</dbReference>
<keyword evidence="2" id="KW-0614">Plasmid</keyword>
<sequence length="276" mass="30231">MDIKLIAIDIDGTLVNSKKELTAGVKATIEKAKAQGIKVVICTGRPLPGALKLLAELGLDNDDNQYVVSFGGAVVQSTSGKVIYHQGLTYEDFVDLEAIARKMNLHFQVISPDRIYTCNKDIGYYTLYEANLVSMGISYRTPDELKDVPLIKGMFIDEPEILDPAIADRTYFGQLEDRLEFTKTAAFYYEAYTKGVSKGNAVAKLCEELGLTAENVMAIGDEENDISMIEFAGIGVAMENAVPAVKEAANEITVDNDHDGVAKVIEKFALKSDKKR</sequence>
<evidence type="ECO:0000313" key="2">
    <source>
        <dbReference type="EMBL" id="MSE07125.1"/>
    </source>
</evidence>
<reference evidence="4 5" key="1">
    <citation type="submission" date="2019-11" db="EMBL/GenBank/DDBJ databases">
        <title>Draft Genome Sequence of Plant Growth-Promoting Rhizosphere-Associated Bacteria.</title>
        <authorList>
            <person name="Vasilyev I.Y."/>
            <person name="Radchenko V."/>
            <person name="Ilnitskaya E.V."/>
        </authorList>
    </citation>
    <scope>NUCLEOTIDE SEQUENCE [LARGE SCALE GENOMIC DNA]</scope>
    <source>
        <strain evidence="3 5">VRA_01-1sq_f</strain>
        <strain evidence="1 4">VRA_1sq_f</strain>
        <plasmid evidence="2">unnamed19</plasmid>
    </source>
</reference>
<dbReference type="GO" id="GO:0050308">
    <property type="term" value="F:sugar-phosphatase activity"/>
    <property type="evidence" value="ECO:0007669"/>
    <property type="project" value="UniProtKB-EC"/>
</dbReference>
<dbReference type="EMBL" id="WKKZ01000147">
    <property type="protein sequence ID" value="MSE05156.1"/>
    <property type="molecule type" value="Genomic_DNA"/>
</dbReference>
<dbReference type="SFLD" id="SFLDS00003">
    <property type="entry name" value="Haloacid_Dehalogenase"/>
    <property type="match status" value="1"/>
</dbReference>
<dbReference type="GO" id="GO:0000287">
    <property type="term" value="F:magnesium ion binding"/>
    <property type="evidence" value="ECO:0007669"/>
    <property type="project" value="TreeGrafter"/>
</dbReference>
<dbReference type="PROSITE" id="PS01228">
    <property type="entry name" value="COF_1"/>
    <property type="match status" value="1"/>
</dbReference>
<dbReference type="InterPro" id="IPR023214">
    <property type="entry name" value="HAD_sf"/>
</dbReference>
<dbReference type="Pfam" id="PF08282">
    <property type="entry name" value="Hydrolase_3"/>
    <property type="match status" value="1"/>
</dbReference>
<gene>
    <name evidence="3" type="ORF">GKC33_05670</name>
    <name evidence="1" type="ORF">GKC34_04775</name>
    <name evidence="2" type="ORF">GKC34_15815</name>
</gene>
<dbReference type="SUPFAM" id="SSF56784">
    <property type="entry name" value="HAD-like"/>
    <property type="match status" value="1"/>
</dbReference>
<organism evidence="1 4">
    <name type="scientific">Ligilactobacillus salivarius</name>
    <dbReference type="NCBI Taxonomy" id="1624"/>
    <lineage>
        <taxon>Bacteria</taxon>
        <taxon>Bacillati</taxon>
        <taxon>Bacillota</taxon>
        <taxon>Bacilli</taxon>
        <taxon>Lactobacillales</taxon>
        <taxon>Lactobacillaceae</taxon>
        <taxon>Ligilactobacillus</taxon>
    </lineage>
</organism>
<evidence type="ECO:0000313" key="5">
    <source>
        <dbReference type="Proteomes" id="UP000467635"/>
    </source>
</evidence>
<evidence type="ECO:0000313" key="4">
    <source>
        <dbReference type="Proteomes" id="UP000437575"/>
    </source>
</evidence>
<dbReference type="GO" id="GO:0005829">
    <property type="term" value="C:cytosol"/>
    <property type="evidence" value="ECO:0007669"/>
    <property type="project" value="TreeGrafter"/>
</dbReference>
<dbReference type="PANTHER" id="PTHR10000">
    <property type="entry name" value="PHOSPHOSERINE PHOSPHATASE"/>
    <property type="match status" value="1"/>
</dbReference>
<dbReference type="Proteomes" id="UP000437575">
    <property type="component" value="Unassembled WGS sequence"/>
</dbReference>
<dbReference type="EC" id="3.1.3.23" evidence="1"/>
<dbReference type="InterPro" id="IPR006379">
    <property type="entry name" value="HAD-SF_hydro_IIB"/>
</dbReference>
<dbReference type="PANTHER" id="PTHR10000:SF8">
    <property type="entry name" value="HAD SUPERFAMILY HYDROLASE-LIKE, TYPE 3"/>
    <property type="match status" value="1"/>
</dbReference>
<dbReference type="InterPro" id="IPR036412">
    <property type="entry name" value="HAD-like_sf"/>
</dbReference>
<keyword evidence="1" id="KW-0378">Hydrolase</keyword>
<comment type="caution">
    <text evidence="1">The sequence shown here is derived from an EMBL/GenBank/DDBJ whole genome shotgun (WGS) entry which is preliminary data.</text>
</comment>
<proteinExistence type="predicted"/>
<dbReference type="EMBL" id="WKKZ01001619">
    <property type="protein sequence ID" value="MSE07125.1"/>
    <property type="molecule type" value="Genomic_DNA"/>
</dbReference>
<dbReference type="SFLD" id="SFLDG01140">
    <property type="entry name" value="C2.B:_Phosphomannomutase_and_P"/>
    <property type="match status" value="1"/>
</dbReference>
<dbReference type="NCBIfam" id="TIGR01484">
    <property type="entry name" value="HAD-SF-IIB"/>
    <property type="match status" value="1"/>
</dbReference>
<dbReference type="CDD" id="cd07516">
    <property type="entry name" value="HAD_Pase"/>
    <property type="match status" value="1"/>
</dbReference>
<protein>
    <submittedName>
        <fullName evidence="1">Sugar-phosphatase</fullName>
        <ecNumber evidence="1">3.1.3.23</ecNumber>
    </submittedName>
</protein>
<geneLocation type="plasmid" evidence="2">
    <name>unnamed19</name>
</geneLocation>
<name>A0A6A8LNY9_9LACO</name>
<dbReference type="InterPro" id="IPR000150">
    <property type="entry name" value="Cof"/>
</dbReference>
<evidence type="ECO:0000313" key="1">
    <source>
        <dbReference type="EMBL" id="MSE05156.1"/>
    </source>
</evidence>
<dbReference type="NCBIfam" id="NF007806">
    <property type="entry name" value="PRK10513.1"/>
    <property type="match status" value="1"/>
</dbReference>